<organism evidence="2">
    <name type="scientific">Siphoviridae sp. ctX926</name>
    <dbReference type="NCBI Taxonomy" id="2826366"/>
    <lineage>
        <taxon>Viruses</taxon>
        <taxon>Duplodnaviria</taxon>
        <taxon>Heunggongvirae</taxon>
        <taxon>Uroviricota</taxon>
        <taxon>Caudoviricetes</taxon>
    </lineage>
</organism>
<evidence type="ECO:0000313" key="2">
    <source>
        <dbReference type="EMBL" id="DAD75955.1"/>
    </source>
</evidence>
<sequence>MGVPSGALSLKERTWMIFGLRGSTMNCLMVGFVVQSFLYLLFFFSIQRWVLFLCTNLERKWRNKHRV</sequence>
<keyword evidence="1" id="KW-1133">Transmembrane helix</keyword>
<proteinExistence type="predicted"/>
<evidence type="ECO:0000256" key="1">
    <source>
        <dbReference type="SAM" id="Phobius"/>
    </source>
</evidence>
<protein>
    <submittedName>
        <fullName evidence="2">Uncharacterized protein</fullName>
    </submittedName>
</protein>
<dbReference type="EMBL" id="BK014793">
    <property type="protein sequence ID" value="DAD75955.1"/>
    <property type="molecule type" value="Genomic_DNA"/>
</dbReference>
<name>A0A8S5M1K7_9CAUD</name>
<keyword evidence="1" id="KW-0812">Transmembrane</keyword>
<reference evidence="2" key="1">
    <citation type="journal article" date="2021" name="Proc. Natl. Acad. Sci. U.S.A.">
        <title>A Catalog of Tens of Thousands of Viruses from Human Metagenomes Reveals Hidden Associations with Chronic Diseases.</title>
        <authorList>
            <person name="Tisza M.J."/>
            <person name="Buck C.B."/>
        </authorList>
    </citation>
    <scope>NUCLEOTIDE SEQUENCE</scope>
    <source>
        <strain evidence="2">CtX926</strain>
    </source>
</reference>
<keyword evidence="1" id="KW-0472">Membrane</keyword>
<accession>A0A8S5M1K7</accession>
<feature type="transmembrane region" description="Helical" evidence="1">
    <location>
        <begin position="28"/>
        <end position="54"/>
    </location>
</feature>